<dbReference type="EMBL" id="CH473985">
    <property type="protein sequence ID" value="EDL94668.1"/>
    <property type="molecule type" value="Genomic_DNA"/>
</dbReference>
<organism evidence="2 3">
    <name type="scientific">Rattus norvegicus</name>
    <name type="common">Rat</name>
    <dbReference type="NCBI Taxonomy" id="10116"/>
    <lineage>
        <taxon>Eukaryota</taxon>
        <taxon>Metazoa</taxon>
        <taxon>Chordata</taxon>
        <taxon>Craniata</taxon>
        <taxon>Vertebrata</taxon>
        <taxon>Euteleostomi</taxon>
        <taxon>Mammalia</taxon>
        <taxon>Eutheria</taxon>
        <taxon>Euarchontoglires</taxon>
        <taxon>Glires</taxon>
        <taxon>Rodentia</taxon>
        <taxon>Myomorpha</taxon>
        <taxon>Muroidea</taxon>
        <taxon>Muridae</taxon>
        <taxon>Murinae</taxon>
        <taxon>Rattus</taxon>
    </lineage>
</organism>
<feature type="region of interest" description="Disordered" evidence="1">
    <location>
        <begin position="1"/>
        <end position="29"/>
    </location>
</feature>
<name>A6JG12_RAT</name>
<gene>
    <name evidence="2" type="ORF">rCG_20080</name>
</gene>
<dbReference type="AlphaFoldDB" id="A6JG12"/>
<proteinExistence type="predicted"/>
<reference evidence="3" key="1">
    <citation type="submission" date="2005-09" db="EMBL/GenBank/DDBJ databases">
        <authorList>
            <person name="Mural R.J."/>
            <person name="Li P.W."/>
            <person name="Adams M.D."/>
            <person name="Amanatides P.G."/>
            <person name="Baden-Tillson H."/>
            <person name="Barnstead M."/>
            <person name="Chin S.H."/>
            <person name="Dew I."/>
            <person name="Evans C.A."/>
            <person name="Ferriera S."/>
            <person name="Flanigan M."/>
            <person name="Fosler C."/>
            <person name="Glodek A."/>
            <person name="Gu Z."/>
            <person name="Holt R.A."/>
            <person name="Jennings D."/>
            <person name="Kraft C.L."/>
            <person name="Lu F."/>
            <person name="Nguyen T."/>
            <person name="Nusskern D.R."/>
            <person name="Pfannkoch C.M."/>
            <person name="Sitter C."/>
            <person name="Sutton G.G."/>
            <person name="Venter J.C."/>
            <person name="Wang Z."/>
            <person name="Woodage T."/>
            <person name="Zheng X.H."/>
            <person name="Zhong F."/>
        </authorList>
    </citation>
    <scope>NUCLEOTIDE SEQUENCE [LARGE SCALE GENOMIC DNA]</scope>
    <source>
        <strain>BN</strain>
        <strain evidence="3">Sprague-Dawley</strain>
    </source>
</reference>
<evidence type="ECO:0000256" key="1">
    <source>
        <dbReference type="SAM" id="MobiDB-lite"/>
    </source>
</evidence>
<evidence type="ECO:0000313" key="2">
    <source>
        <dbReference type="EMBL" id="EDL94668.1"/>
    </source>
</evidence>
<sequence>MSVPLSPHPHQHGLSLIDLNHSNRSKVRS</sequence>
<accession>A6JG12</accession>
<dbReference type="Proteomes" id="UP000234681">
    <property type="component" value="Chromosome 13"/>
</dbReference>
<evidence type="ECO:0000313" key="3">
    <source>
        <dbReference type="Proteomes" id="UP000234681"/>
    </source>
</evidence>
<protein>
    <submittedName>
        <fullName evidence="2">RCG20080</fullName>
    </submittedName>
</protein>